<evidence type="ECO:0000256" key="1">
    <source>
        <dbReference type="ARBA" id="ARBA00005964"/>
    </source>
</evidence>
<dbReference type="InterPro" id="IPR029058">
    <property type="entry name" value="AB_hydrolase_fold"/>
</dbReference>
<sequence length="494" mass="52423">MLSLLLLQGLFSSLVHCSGQPWVVGQAVGTTSGLAKGRKSPTYPEVSEYLGIRFGQDTSAQNRFMPPKPYSGTGTMNATSFHILHIPYFDQAQCDLSRACPQVAPPGPPGAFPIPAVTSEDCLFINVWSKPQSGETRKAVVLYIFGGAFIGGDASASISNGAGLANNEDVIVVAPNYRVNVFGFPSAPGLTQKNPGLLDQRLAVEWTKKNIAAFGGDPDRITIYGGSAGGSSVDYYAYAWTKDPIVNGLIASSGTAMMTGPFSLTRPGDSNDGWYKLSASLGCGGAEAGERTIACAQTKSMKEIQAAIPIPSGTGVSMITGMFGPMVDNQTIFSDYYERAKAGNFIQRPMLVGSNHNESLLFTTLGNITDPKAATSLENGFNCGAAEAAKARSLLDVPVWRYHFANNPPNSTLGALHGMDVMYVFGDGVEGVSKLLQSSWATFVRDPKKGLSKIGWPKYDPKGNTLVRLAYNSVPVADFVPATMYDGTCPTSQI</sequence>
<keyword evidence="2 3" id="KW-0378">Hydrolase</keyword>
<dbReference type="InterPro" id="IPR050309">
    <property type="entry name" value="Type-B_Carboxylest/Lipase"/>
</dbReference>
<dbReference type="EMBL" id="ML975227">
    <property type="protein sequence ID" value="KAF1807813.1"/>
    <property type="molecule type" value="Genomic_DNA"/>
</dbReference>
<dbReference type="RefSeq" id="XP_033529444.1">
    <property type="nucleotide sequence ID" value="XM_033676888.1"/>
</dbReference>
<feature type="signal peptide" evidence="3">
    <location>
        <begin position="1"/>
        <end position="19"/>
    </location>
</feature>
<organism evidence="5">
    <name type="scientific">Eremomyces bilateralis CBS 781.70</name>
    <dbReference type="NCBI Taxonomy" id="1392243"/>
    <lineage>
        <taxon>Eukaryota</taxon>
        <taxon>Fungi</taxon>
        <taxon>Dikarya</taxon>
        <taxon>Ascomycota</taxon>
        <taxon>Pezizomycotina</taxon>
        <taxon>Dothideomycetes</taxon>
        <taxon>Dothideomycetes incertae sedis</taxon>
        <taxon>Eremomycetales</taxon>
        <taxon>Eremomycetaceae</taxon>
        <taxon>Eremomyces</taxon>
    </lineage>
</organism>
<proteinExistence type="inferred from homology"/>
<accession>A0A6G1FPW9</accession>
<feature type="chain" id="PRO_5044517640" description="Carboxylic ester hydrolase" evidence="3">
    <location>
        <begin position="20"/>
        <end position="494"/>
    </location>
</feature>
<name>A0A6G1FPW9_9PEZI</name>
<keyword evidence="3" id="KW-0732">Signal</keyword>
<gene>
    <name evidence="5 7" type="ORF">P152DRAFT_406761</name>
</gene>
<dbReference type="OrthoDB" id="408631at2759"/>
<evidence type="ECO:0000313" key="6">
    <source>
        <dbReference type="Proteomes" id="UP000504638"/>
    </source>
</evidence>
<dbReference type="EC" id="3.1.1.-" evidence="3"/>
<dbReference type="InterPro" id="IPR002018">
    <property type="entry name" value="CarbesteraseB"/>
</dbReference>
<evidence type="ECO:0000313" key="7">
    <source>
        <dbReference type="RefSeq" id="XP_033529444.1"/>
    </source>
</evidence>
<evidence type="ECO:0000259" key="4">
    <source>
        <dbReference type="Pfam" id="PF00135"/>
    </source>
</evidence>
<feature type="domain" description="Carboxylesterase type B" evidence="4">
    <location>
        <begin position="27"/>
        <end position="366"/>
    </location>
</feature>
<protein>
    <recommendedName>
        <fullName evidence="3">Carboxylic ester hydrolase</fullName>
        <ecNumber evidence="3">3.1.1.-</ecNumber>
    </recommendedName>
</protein>
<dbReference type="InterPro" id="IPR019826">
    <property type="entry name" value="Carboxylesterase_B_AS"/>
</dbReference>
<dbReference type="SUPFAM" id="SSF53474">
    <property type="entry name" value="alpha/beta-Hydrolases"/>
    <property type="match status" value="1"/>
</dbReference>
<dbReference type="Gene3D" id="3.40.50.1820">
    <property type="entry name" value="alpha/beta hydrolase"/>
    <property type="match status" value="2"/>
</dbReference>
<dbReference type="Pfam" id="PF00135">
    <property type="entry name" value="COesterase"/>
    <property type="match status" value="1"/>
</dbReference>
<dbReference type="GeneID" id="54417458"/>
<keyword evidence="6" id="KW-1185">Reference proteome</keyword>
<dbReference type="Proteomes" id="UP000504638">
    <property type="component" value="Unplaced"/>
</dbReference>
<reference evidence="7" key="3">
    <citation type="submission" date="2025-04" db="UniProtKB">
        <authorList>
            <consortium name="RefSeq"/>
        </authorList>
    </citation>
    <scope>IDENTIFICATION</scope>
    <source>
        <strain evidence="7">CBS 781.70</strain>
    </source>
</reference>
<dbReference type="PROSITE" id="PS00122">
    <property type="entry name" value="CARBOXYLESTERASE_B_1"/>
    <property type="match status" value="1"/>
</dbReference>
<evidence type="ECO:0000256" key="2">
    <source>
        <dbReference type="ARBA" id="ARBA00022801"/>
    </source>
</evidence>
<comment type="similarity">
    <text evidence="1 3">Belongs to the type-B carboxylesterase/lipase family.</text>
</comment>
<dbReference type="GO" id="GO:0016787">
    <property type="term" value="F:hydrolase activity"/>
    <property type="evidence" value="ECO:0007669"/>
    <property type="project" value="UniProtKB-KW"/>
</dbReference>
<reference evidence="5 7" key="1">
    <citation type="submission" date="2020-01" db="EMBL/GenBank/DDBJ databases">
        <authorList>
            <consortium name="DOE Joint Genome Institute"/>
            <person name="Haridas S."/>
            <person name="Albert R."/>
            <person name="Binder M."/>
            <person name="Bloem J."/>
            <person name="Labutti K."/>
            <person name="Salamov A."/>
            <person name="Andreopoulos B."/>
            <person name="Baker S.E."/>
            <person name="Barry K."/>
            <person name="Bills G."/>
            <person name="Bluhm B.H."/>
            <person name="Cannon C."/>
            <person name="Castanera R."/>
            <person name="Culley D.E."/>
            <person name="Daum C."/>
            <person name="Ezra D."/>
            <person name="Gonzalez J.B."/>
            <person name="Henrissat B."/>
            <person name="Kuo A."/>
            <person name="Liang C."/>
            <person name="Lipzen A."/>
            <person name="Lutzoni F."/>
            <person name="Magnuson J."/>
            <person name="Mondo S."/>
            <person name="Nolan M."/>
            <person name="Ohm R."/>
            <person name="Pangilinan J."/>
            <person name="Park H.-J."/>
            <person name="Ramirez L."/>
            <person name="Alfaro M."/>
            <person name="Sun H."/>
            <person name="Tritt A."/>
            <person name="Yoshinaga Y."/>
            <person name="Zwiers L.-H."/>
            <person name="Turgeon B.G."/>
            <person name="Goodwin S.B."/>
            <person name="Spatafora J.W."/>
            <person name="Crous P.W."/>
            <person name="Grigoriev I.V."/>
        </authorList>
    </citation>
    <scope>NUCLEOTIDE SEQUENCE</scope>
    <source>
        <strain evidence="5 7">CBS 781.70</strain>
    </source>
</reference>
<evidence type="ECO:0000313" key="5">
    <source>
        <dbReference type="EMBL" id="KAF1807813.1"/>
    </source>
</evidence>
<evidence type="ECO:0000256" key="3">
    <source>
        <dbReference type="RuleBase" id="RU361235"/>
    </source>
</evidence>
<dbReference type="PANTHER" id="PTHR11559">
    <property type="entry name" value="CARBOXYLESTERASE"/>
    <property type="match status" value="1"/>
</dbReference>
<dbReference type="AlphaFoldDB" id="A0A6G1FPW9"/>
<reference evidence="7" key="2">
    <citation type="submission" date="2020-04" db="EMBL/GenBank/DDBJ databases">
        <authorList>
            <consortium name="NCBI Genome Project"/>
        </authorList>
    </citation>
    <scope>NUCLEOTIDE SEQUENCE</scope>
    <source>
        <strain evidence="7">CBS 781.70</strain>
    </source>
</reference>